<dbReference type="Pfam" id="PF14388">
    <property type="entry name" value="DUF4419"/>
    <property type="match status" value="1"/>
</dbReference>
<dbReference type="EMBL" id="JANPWZ010000388">
    <property type="protein sequence ID" value="KAJ3577336.1"/>
    <property type="molecule type" value="Genomic_DNA"/>
</dbReference>
<reference evidence="1" key="1">
    <citation type="submission" date="2022-07" db="EMBL/GenBank/DDBJ databases">
        <title>Genome Sequence of Xylaria arbuscula.</title>
        <authorList>
            <person name="Buettner E."/>
        </authorList>
    </citation>
    <scope>NUCLEOTIDE SEQUENCE</scope>
    <source>
        <strain evidence="1">VT107</strain>
    </source>
</reference>
<dbReference type="AlphaFoldDB" id="A0A9W8NHP7"/>
<evidence type="ECO:0000313" key="2">
    <source>
        <dbReference type="Proteomes" id="UP001148614"/>
    </source>
</evidence>
<protein>
    <submittedName>
        <fullName evidence="1">Uncharacterized protein</fullName>
    </submittedName>
</protein>
<accession>A0A9W8NHP7</accession>
<organism evidence="1 2">
    <name type="scientific">Xylaria arbuscula</name>
    <dbReference type="NCBI Taxonomy" id="114810"/>
    <lineage>
        <taxon>Eukaryota</taxon>
        <taxon>Fungi</taxon>
        <taxon>Dikarya</taxon>
        <taxon>Ascomycota</taxon>
        <taxon>Pezizomycotina</taxon>
        <taxon>Sordariomycetes</taxon>
        <taxon>Xylariomycetidae</taxon>
        <taxon>Xylariales</taxon>
        <taxon>Xylariaceae</taxon>
        <taxon>Xylaria</taxon>
    </lineage>
</organism>
<sequence>MPVTTKIAQHDANPVRATSCRTNLSSEDLLLGAAPAKRPEIDIIIQSSYPRGGDSKRAIAPCDNGLVRTVFQAYTSHHHLVLRPEDVWFAILTQFSFHVNANAEALRDKFVAHEGKKGLILHQYFDTLESINYGDMCANMTDLIQENITDPSLRTWIMPSWSTTTKDDEIMASVCMMGTLQRYFEYVFDPCYCGIPTVTLLGDRLDWVDLASRVERLGEYGEEPGLFRDVLRPVTRGFIETFDDPNAEHVRDFWSRSIDYHNGSGINDLSGWITAFLIWDEEGKFRITDQLKNQAKKASIVADGEAPLCLHPLTKTGWSGYCVDLGQVPAGFVCVPVKLKNPVTDIMVDTELLVGSVGMEAVALEQPQKQTLGEDARYTVKPVTGWWMYKVKGGELEGKNMSLGEFLENRKGEWTGSASKTVYHYGSVGVDQEEEEEL</sequence>
<evidence type="ECO:0000313" key="1">
    <source>
        <dbReference type="EMBL" id="KAJ3577336.1"/>
    </source>
</evidence>
<proteinExistence type="predicted"/>
<dbReference type="PANTHER" id="PTHR31252">
    <property type="entry name" value="DUF4419 DOMAIN-CONTAINING PROTEIN"/>
    <property type="match status" value="1"/>
</dbReference>
<name>A0A9W8NHP7_9PEZI</name>
<gene>
    <name evidence="1" type="ORF">NPX13_g3232</name>
</gene>
<dbReference type="PANTHER" id="PTHR31252:SF11">
    <property type="entry name" value="DUF4419 DOMAIN-CONTAINING PROTEIN"/>
    <property type="match status" value="1"/>
</dbReference>
<dbReference type="InterPro" id="IPR025533">
    <property type="entry name" value="DUF4419"/>
</dbReference>
<comment type="caution">
    <text evidence="1">The sequence shown here is derived from an EMBL/GenBank/DDBJ whole genome shotgun (WGS) entry which is preliminary data.</text>
</comment>
<dbReference type="VEuPathDB" id="FungiDB:F4678DRAFT_412225"/>
<dbReference type="Proteomes" id="UP001148614">
    <property type="component" value="Unassembled WGS sequence"/>
</dbReference>
<keyword evidence="2" id="KW-1185">Reference proteome</keyword>